<evidence type="ECO:0000256" key="3">
    <source>
        <dbReference type="ARBA" id="ARBA00022884"/>
    </source>
</evidence>
<accession>A0A855X9C2</accession>
<dbReference type="FunFam" id="3.30.300.20:FF:000001">
    <property type="entry name" value="30S ribosomal protein S3"/>
    <property type="match status" value="1"/>
</dbReference>
<evidence type="ECO:0000256" key="10">
    <source>
        <dbReference type="SAM" id="MobiDB-lite"/>
    </source>
</evidence>
<comment type="function">
    <text evidence="6 8">Binds the lower part of the 30S subunit head. Binds mRNA in the 70S ribosome, positioning it for translation.</text>
</comment>
<dbReference type="AlphaFoldDB" id="A0A855X9C2"/>
<gene>
    <name evidence="8" type="primary">rpsC</name>
    <name evidence="12" type="ORF">C3F09_03065</name>
</gene>
<dbReference type="Proteomes" id="UP000250918">
    <property type="component" value="Unassembled WGS sequence"/>
</dbReference>
<dbReference type="InterPro" id="IPR036419">
    <property type="entry name" value="Ribosomal_S3_C_sf"/>
</dbReference>
<dbReference type="SUPFAM" id="SSF54814">
    <property type="entry name" value="Prokaryotic type KH domain (KH-domain type II)"/>
    <property type="match status" value="1"/>
</dbReference>
<dbReference type="GO" id="GO:0019843">
    <property type="term" value="F:rRNA binding"/>
    <property type="evidence" value="ECO:0007669"/>
    <property type="project" value="UniProtKB-UniRule"/>
</dbReference>
<dbReference type="NCBIfam" id="TIGR01009">
    <property type="entry name" value="rpsC_bact"/>
    <property type="match status" value="1"/>
</dbReference>
<comment type="caution">
    <text evidence="12">The sequence shown here is derived from an EMBL/GenBank/DDBJ whole genome shotgun (WGS) entry which is preliminary data.</text>
</comment>
<evidence type="ECO:0000256" key="8">
    <source>
        <dbReference type="HAMAP-Rule" id="MF_01309"/>
    </source>
</evidence>
<keyword evidence="5 8" id="KW-0687">Ribonucleoprotein</keyword>
<evidence type="ECO:0000256" key="4">
    <source>
        <dbReference type="ARBA" id="ARBA00022980"/>
    </source>
</evidence>
<organism evidence="12 13">
    <name type="scientific">candidate division GN15 bacterium</name>
    <dbReference type="NCBI Taxonomy" id="2072418"/>
    <lineage>
        <taxon>Bacteria</taxon>
        <taxon>candidate division GN15</taxon>
    </lineage>
</organism>
<dbReference type="HAMAP" id="MF_01309_B">
    <property type="entry name" value="Ribosomal_uS3_B"/>
    <property type="match status" value="1"/>
</dbReference>
<dbReference type="InterPro" id="IPR018280">
    <property type="entry name" value="Ribosomal_uS3_CS"/>
</dbReference>
<evidence type="ECO:0000256" key="5">
    <source>
        <dbReference type="ARBA" id="ARBA00023274"/>
    </source>
</evidence>
<feature type="domain" description="KH type-2" evidence="11">
    <location>
        <begin position="39"/>
        <end position="107"/>
    </location>
</feature>
<evidence type="ECO:0000256" key="2">
    <source>
        <dbReference type="ARBA" id="ARBA00022730"/>
    </source>
</evidence>
<evidence type="ECO:0000313" key="13">
    <source>
        <dbReference type="Proteomes" id="UP000250918"/>
    </source>
</evidence>
<feature type="compositionally biased region" description="Basic and acidic residues" evidence="10">
    <location>
        <begin position="255"/>
        <end position="289"/>
    </location>
</feature>
<evidence type="ECO:0000256" key="6">
    <source>
        <dbReference type="ARBA" id="ARBA00024998"/>
    </source>
</evidence>
<dbReference type="Pfam" id="PF07650">
    <property type="entry name" value="KH_2"/>
    <property type="match status" value="1"/>
</dbReference>
<protein>
    <recommendedName>
        <fullName evidence="7 8">Small ribosomal subunit protein uS3</fullName>
    </recommendedName>
</protein>
<dbReference type="PANTHER" id="PTHR11760:SF19">
    <property type="entry name" value="SMALL RIBOSOMAL SUBUNIT PROTEIN US3C"/>
    <property type="match status" value="1"/>
</dbReference>
<dbReference type="PROSITE" id="PS00548">
    <property type="entry name" value="RIBOSOMAL_S3"/>
    <property type="match status" value="1"/>
</dbReference>
<evidence type="ECO:0000259" key="11">
    <source>
        <dbReference type="PROSITE" id="PS50823"/>
    </source>
</evidence>
<keyword evidence="2 8" id="KW-0699">rRNA-binding</keyword>
<dbReference type="Gene3D" id="3.30.1140.32">
    <property type="entry name" value="Ribosomal protein S3, C-terminal domain"/>
    <property type="match status" value="1"/>
</dbReference>
<sequence length="289" mass="31935">MGQKTNPVGLRLGIIKTWNSRWYAPDRNVADLVHEDMLIKRYISRRLDNAGISNVLISRAPKKVTVDIMTARPGIVIGRRGAEVDKLREELQLLTKKDILLNIVEVRKPELDSKLVADSIAKQLEGRISFRRAMKKAMAATMKMGAEGIKIQCGGRLGGAEIARSEKYMEGRVPLHTLRADIDYATSTAVTTYGTIGVKVWICRGEILDQAAAQRGDTAKQEQESRDILPGDRPGRGRDAGGDRGARRRPRGRVRREPGGEGRPARGRRPDMGPRRPAGEQSDRGGENA</sequence>
<dbReference type="PANTHER" id="PTHR11760">
    <property type="entry name" value="30S/40S RIBOSOMAL PROTEIN S3"/>
    <property type="match status" value="1"/>
</dbReference>
<reference evidence="12 13" key="1">
    <citation type="journal article" date="2018" name="ISME J.">
        <title>A methanotrophic archaeon couples anaerobic oxidation of methane to Fe(III) reduction.</title>
        <authorList>
            <person name="Cai C."/>
            <person name="Leu A.O."/>
            <person name="Xie G.J."/>
            <person name="Guo J."/>
            <person name="Feng Y."/>
            <person name="Zhao J.X."/>
            <person name="Tyson G.W."/>
            <person name="Yuan Z."/>
            <person name="Hu S."/>
        </authorList>
    </citation>
    <scope>NUCLEOTIDE SEQUENCE [LARGE SCALE GENOMIC DNA]</scope>
    <source>
        <strain evidence="12">FeB_12</strain>
    </source>
</reference>
<evidence type="ECO:0000256" key="7">
    <source>
        <dbReference type="ARBA" id="ARBA00035257"/>
    </source>
</evidence>
<keyword evidence="3 8" id="KW-0694">RNA-binding</keyword>
<dbReference type="GO" id="GO:0003729">
    <property type="term" value="F:mRNA binding"/>
    <property type="evidence" value="ECO:0007669"/>
    <property type="project" value="UniProtKB-UniRule"/>
</dbReference>
<dbReference type="InterPro" id="IPR004044">
    <property type="entry name" value="KH_dom_type_2"/>
</dbReference>
<dbReference type="InterPro" id="IPR001351">
    <property type="entry name" value="Ribosomal_uS3_C"/>
</dbReference>
<dbReference type="Pfam" id="PF00189">
    <property type="entry name" value="Ribosomal_S3_C"/>
    <property type="match status" value="1"/>
</dbReference>
<evidence type="ECO:0000256" key="1">
    <source>
        <dbReference type="ARBA" id="ARBA00010761"/>
    </source>
</evidence>
<dbReference type="Gene3D" id="3.30.300.20">
    <property type="match status" value="1"/>
</dbReference>
<evidence type="ECO:0000256" key="9">
    <source>
        <dbReference type="RuleBase" id="RU003624"/>
    </source>
</evidence>
<dbReference type="InterPro" id="IPR057258">
    <property type="entry name" value="Ribosomal_uS3"/>
</dbReference>
<comment type="similarity">
    <text evidence="1 8 9">Belongs to the universal ribosomal protein uS3 family.</text>
</comment>
<dbReference type="SUPFAM" id="SSF54821">
    <property type="entry name" value="Ribosomal protein S3 C-terminal domain"/>
    <property type="match status" value="1"/>
</dbReference>
<dbReference type="GO" id="GO:0006412">
    <property type="term" value="P:translation"/>
    <property type="evidence" value="ECO:0007669"/>
    <property type="project" value="UniProtKB-UniRule"/>
</dbReference>
<dbReference type="InterPro" id="IPR009019">
    <property type="entry name" value="KH_sf_prok-type"/>
</dbReference>
<feature type="compositionally biased region" description="Basic and acidic residues" evidence="10">
    <location>
        <begin position="217"/>
        <end position="245"/>
    </location>
</feature>
<name>A0A855X9C2_9BACT</name>
<comment type="subunit">
    <text evidence="8">Part of the 30S ribosomal subunit. Forms a tight complex with proteins S10 and S14.</text>
</comment>
<dbReference type="SMART" id="SM00322">
    <property type="entry name" value="KH"/>
    <property type="match status" value="1"/>
</dbReference>
<feature type="region of interest" description="Disordered" evidence="10">
    <location>
        <begin position="214"/>
        <end position="289"/>
    </location>
</feature>
<dbReference type="GO" id="GO:0003735">
    <property type="term" value="F:structural constituent of ribosome"/>
    <property type="evidence" value="ECO:0007669"/>
    <property type="project" value="InterPro"/>
</dbReference>
<dbReference type="InterPro" id="IPR005704">
    <property type="entry name" value="Ribosomal_uS3_bac-typ"/>
</dbReference>
<dbReference type="InterPro" id="IPR015946">
    <property type="entry name" value="KH_dom-like_a/b"/>
</dbReference>
<dbReference type="CDD" id="cd02412">
    <property type="entry name" value="KH-II_30S_S3"/>
    <property type="match status" value="1"/>
</dbReference>
<keyword evidence="4 8" id="KW-0689">Ribosomal protein</keyword>
<dbReference type="InterPro" id="IPR004087">
    <property type="entry name" value="KH_dom"/>
</dbReference>
<dbReference type="PROSITE" id="PS50823">
    <property type="entry name" value="KH_TYPE_2"/>
    <property type="match status" value="1"/>
</dbReference>
<proteinExistence type="inferred from homology"/>
<dbReference type="EMBL" id="PQAP01000015">
    <property type="protein sequence ID" value="PWB75029.1"/>
    <property type="molecule type" value="Genomic_DNA"/>
</dbReference>
<dbReference type="GO" id="GO:0022627">
    <property type="term" value="C:cytosolic small ribosomal subunit"/>
    <property type="evidence" value="ECO:0007669"/>
    <property type="project" value="TreeGrafter"/>
</dbReference>
<evidence type="ECO:0000313" key="12">
    <source>
        <dbReference type="EMBL" id="PWB75029.1"/>
    </source>
</evidence>